<evidence type="ECO:0000313" key="1">
    <source>
        <dbReference type="EMBL" id="QES88888.1"/>
    </source>
</evidence>
<evidence type="ECO:0008006" key="3">
    <source>
        <dbReference type="Google" id="ProtNLM"/>
    </source>
</evidence>
<accession>A0A5P2G2E6</accession>
<dbReference type="Proteomes" id="UP000292424">
    <property type="component" value="Chromosome"/>
</dbReference>
<sequence>MILPFQSQPISHQVLMSLLKDYKRPNDKINELVKDDKLIPLKRGVYIWNSAQQPENFTIANALYGPSYISVESALSFHSIIPEQVFGITSMTTKQSKVFDNRICRFEYKHLTTPYFSFGIKQEKLREDQFALVACSEKALFDKIITTSGILFRSEQAASEFLLENMRMDEEQLKSFDIEMMQSWIIDAPKKESLSFTIKAIEKL</sequence>
<keyword evidence="2" id="KW-1185">Reference proteome</keyword>
<dbReference type="OrthoDB" id="9798269at2"/>
<organism evidence="1 2">
    <name type="scientific">Rhizosphaericola mali</name>
    <dbReference type="NCBI Taxonomy" id="2545455"/>
    <lineage>
        <taxon>Bacteria</taxon>
        <taxon>Pseudomonadati</taxon>
        <taxon>Bacteroidota</taxon>
        <taxon>Chitinophagia</taxon>
        <taxon>Chitinophagales</taxon>
        <taxon>Chitinophagaceae</taxon>
        <taxon>Rhizosphaericola</taxon>
    </lineage>
</organism>
<dbReference type="KEGG" id="arac:E0W69_009540"/>
<proteinExistence type="predicted"/>
<dbReference type="AlphaFoldDB" id="A0A5P2G2E6"/>
<dbReference type="EMBL" id="CP044016">
    <property type="protein sequence ID" value="QES88888.1"/>
    <property type="molecule type" value="Genomic_DNA"/>
</dbReference>
<protein>
    <recommendedName>
        <fullName evidence="3">Transcriptional regulator, AbiEi antitoxin, Type IV TA system</fullName>
    </recommendedName>
</protein>
<name>A0A5P2G2E6_9BACT</name>
<dbReference type="RefSeq" id="WP_131329836.1">
    <property type="nucleotide sequence ID" value="NZ_CP044016.1"/>
</dbReference>
<reference evidence="1 2" key="1">
    <citation type="submission" date="2019-09" db="EMBL/GenBank/DDBJ databases">
        <title>Complete genome sequence of Arachidicoccus sp. B3-10 isolated from apple orchard soil.</title>
        <authorList>
            <person name="Kim H.S."/>
            <person name="Han K.-I."/>
            <person name="Suh M.K."/>
            <person name="Lee K.C."/>
            <person name="Eom M.K."/>
            <person name="Kim J.-S."/>
            <person name="Kang S.W."/>
            <person name="Sin Y."/>
            <person name="Lee J.-S."/>
        </authorList>
    </citation>
    <scope>NUCLEOTIDE SEQUENCE [LARGE SCALE GENOMIC DNA]</scope>
    <source>
        <strain evidence="1 2">B3-10</strain>
    </source>
</reference>
<gene>
    <name evidence="1" type="ORF">E0W69_009540</name>
</gene>
<evidence type="ECO:0000313" key="2">
    <source>
        <dbReference type="Proteomes" id="UP000292424"/>
    </source>
</evidence>